<evidence type="ECO:0000313" key="3">
    <source>
        <dbReference type="EMBL" id="ARY92250.1"/>
    </source>
</evidence>
<dbReference type="InterPro" id="IPR042565">
    <property type="entry name" value="T7SS_EssB_C"/>
</dbReference>
<dbReference type="Proteomes" id="UP001303564">
    <property type="component" value="Chromosome"/>
</dbReference>
<dbReference type="Pfam" id="PF10140">
    <property type="entry name" value="YukC"/>
    <property type="match status" value="1"/>
</dbReference>
<keyword evidence="2" id="KW-1133">Transmembrane helix</keyword>
<sequence length="391" mass="44357">MEKTIKLNGDELHLQYETGKITVAISRAQVSAAKNELEAGLTPDANLLSGTVTVQGDNVIWTYQRPAETKTIDELRKQLSRVEQLALLSNLAQLEKFEQSRVTVLIHPDNLVFDESFVPFVVHRGLRDIVPPKTLTPEQLLSQYKAFVLYVIANQRDFEQMAQGDFNRVRRTSFNQSIIEAADFTAVKALVDQALATERERTRATNDVVPKRRYRFYRYGFYTALVAVIALIGVTVYFTAFKVPFDDRMQASQKSYLSADYDAVINDLKHDQPAKLPKAEQYILATAYINTEGLSSVQKKNVLKNVSLQSDQNYLKFWIYNGRGDFKQALSLAQYIGDNQLILYIYTKLYEEANTNTSLTGDQKQTQLAKYQKLIDSYKKKLGGSANGLSK</sequence>
<dbReference type="Gene3D" id="1.25.40.680">
    <property type="entry name" value="Type VII secretion system EssB, C-terminal-like domain"/>
    <property type="match status" value="1"/>
</dbReference>
<evidence type="ECO:0000313" key="5">
    <source>
        <dbReference type="Proteomes" id="UP000195609"/>
    </source>
</evidence>
<evidence type="ECO:0000313" key="6">
    <source>
        <dbReference type="Proteomes" id="UP001303564"/>
    </source>
</evidence>
<keyword evidence="2" id="KW-0812">Transmembrane</keyword>
<evidence type="ECO:0000313" key="4">
    <source>
        <dbReference type="EMBL" id="WNX26891.1"/>
    </source>
</evidence>
<organism evidence="3 5">
    <name type="scientific">Lacticaseibacillus casei</name>
    <name type="common">Lactobacillus casei</name>
    <dbReference type="NCBI Taxonomy" id="1582"/>
    <lineage>
        <taxon>Bacteria</taxon>
        <taxon>Bacillati</taxon>
        <taxon>Bacillota</taxon>
        <taxon>Bacilli</taxon>
        <taxon>Lactobacillales</taxon>
        <taxon>Lactobacillaceae</taxon>
        <taxon>Lacticaseibacillus</taxon>
    </lineage>
</organism>
<dbReference type="EMBL" id="CP136128">
    <property type="protein sequence ID" value="WNX26891.1"/>
    <property type="molecule type" value="Genomic_DNA"/>
</dbReference>
<feature type="transmembrane region" description="Helical" evidence="2">
    <location>
        <begin position="219"/>
        <end position="240"/>
    </location>
</feature>
<dbReference type="NCBIfam" id="TIGR03926">
    <property type="entry name" value="T7_EssB"/>
    <property type="match status" value="1"/>
</dbReference>
<comment type="similarity">
    <text evidence="1">Belongs to the EssB family.</text>
</comment>
<dbReference type="InterPro" id="IPR018778">
    <property type="entry name" value="T7SS_EssB"/>
</dbReference>
<dbReference type="EMBL" id="CP017065">
    <property type="protein sequence ID" value="ARY92250.1"/>
    <property type="molecule type" value="Genomic_DNA"/>
</dbReference>
<dbReference type="Gene3D" id="1.10.510.10">
    <property type="entry name" value="Transferase(Phosphotransferase) domain 1"/>
    <property type="match status" value="1"/>
</dbReference>
<evidence type="ECO:0000256" key="2">
    <source>
        <dbReference type="SAM" id="Phobius"/>
    </source>
</evidence>
<dbReference type="Proteomes" id="UP000195609">
    <property type="component" value="Chromosome"/>
</dbReference>
<evidence type="ECO:0000256" key="1">
    <source>
        <dbReference type="ARBA" id="ARBA00010163"/>
    </source>
</evidence>
<protein>
    <submittedName>
        <fullName evidence="3">Type VII secretion protein EssB</fullName>
    </submittedName>
</protein>
<gene>
    <name evidence="4" type="primary">essB</name>
    <name evidence="3" type="ORF">BGL52_10990</name>
    <name evidence="4" type="ORF">RWA16_10770</name>
</gene>
<proteinExistence type="inferred from homology"/>
<accession>A0AAN1EZY8</accession>
<keyword evidence="6" id="KW-1185">Reference proteome</keyword>
<name>A0AAN1EZY8_LACCA</name>
<keyword evidence="2" id="KW-0472">Membrane</keyword>
<reference evidence="3 5" key="1">
    <citation type="journal article" date="2017" name="Front. Immunol.">
        <title>Complete Genome Sequence of Lactobacillus casei LC5, a Potential Probiotics for Atopic Dermatitis.</title>
        <authorList>
            <person name="Kang J."/>
            <person name="Chung W.H."/>
            <person name="Lim T.J."/>
            <person name="Whon T.W."/>
            <person name="Lim S."/>
            <person name="Nam Y.D."/>
        </authorList>
    </citation>
    <scope>NUCLEOTIDE SEQUENCE [LARGE SCALE GENOMIC DNA]</scope>
    <source>
        <strain evidence="3 5">LC5</strain>
    </source>
</reference>
<dbReference type="AlphaFoldDB" id="A0AAN1EZY8"/>
<reference evidence="4 6" key="2">
    <citation type="submission" date="2023-09" db="EMBL/GenBank/DDBJ databases">
        <title>Genomic characteristic of L. casei group strains isolated from clinical sources.</title>
        <authorList>
            <person name="Jarocki P."/>
        </authorList>
    </citation>
    <scope>NUCLEOTIDE SEQUENCE [LARGE SCALE GENOMIC DNA]</scope>
    <source>
        <strain evidence="4 6">LMG 24099</strain>
    </source>
</reference>
<dbReference type="RefSeq" id="WP_161492246.1">
    <property type="nucleotide sequence ID" value="NZ_CP017065.1"/>
</dbReference>